<organism evidence="3 4">
    <name type="scientific">Verticiella sediminum</name>
    <dbReference type="NCBI Taxonomy" id="1247510"/>
    <lineage>
        <taxon>Bacteria</taxon>
        <taxon>Pseudomonadati</taxon>
        <taxon>Pseudomonadota</taxon>
        <taxon>Betaproteobacteria</taxon>
        <taxon>Burkholderiales</taxon>
        <taxon>Alcaligenaceae</taxon>
        <taxon>Verticiella</taxon>
    </lineage>
</organism>
<protein>
    <submittedName>
        <fullName evidence="3">Glycosyltransferase</fullName>
    </submittedName>
</protein>
<evidence type="ECO:0000313" key="3">
    <source>
        <dbReference type="EMBL" id="TSH97292.1"/>
    </source>
</evidence>
<keyword evidence="3" id="KW-0808">Transferase</keyword>
<sequence length="434" mass="48081">MLAHNPSSQHVDAFDGRLAIVSHSHPSISKGGAEISAFTLYKGLLDLGIDAVFIAACSEDDRGRLSLGSSREHAVFYDTRIYDHFYQLGSAFTTSALRELFIKLKIDVVNFHHYLNFGIDAISKASIRLGLPTFFTIHEFLSLCHHHGQMITRPTRLLCHKATPEACHTCFPEYSRQQFAIRQGLVSRTFQEVSGFISPSRFLAEIYIKAGLPAKKFAIIENGLAHRPSSPMPPRQRHGDGAWVYGFFGQINPFKGVDTLLKAADVLVKNPSAKDRVRIRIHGNVIGQSEDFMQAFDKAIRTNNVVEYAGPYNNANVSSLMSECDYVVVPSTWWENSPVVIQEAFAVGRPIICTGIGGMAEKIVNGVSGLHFRLNDSADLARVILEGSNNNLYENLLAGVPDTLDQRDMAKRYLAFITTSIKRRVPNGIAISTI</sequence>
<dbReference type="AlphaFoldDB" id="A0A556AWH0"/>
<dbReference type="InterPro" id="IPR001296">
    <property type="entry name" value="Glyco_trans_1"/>
</dbReference>
<dbReference type="InterPro" id="IPR028098">
    <property type="entry name" value="Glyco_trans_4-like_N"/>
</dbReference>
<name>A0A556AWH0_9BURK</name>
<dbReference type="OrthoDB" id="9801609at2"/>
<evidence type="ECO:0000259" key="2">
    <source>
        <dbReference type="Pfam" id="PF13439"/>
    </source>
</evidence>
<dbReference type="Pfam" id="PF00534">
    <property type="entry name" value="Glycos_transf_1"/>
    <property type="match status" value="1"/>
</dbReference>
<dbReference type="RefSeq" id="WP_143947247.1">
    <property type="nucleotide sequence ID" value="NZ_BAABMB010000001.1"/>
</dbReference>
<evidence type="ECO:0000313" key="4">
    <source>
        <dbReference type="Proteomes" id="UP000318405"/>
    </source>
</evidence>
<dbReference type="PANTHER" id="PTHR45947">
    <property type="entry name" value="SULFOQUINOVOSYL TRANSFERASE SQD2"/>
    <property type="match status" value="1"/>
</dbReference>
<proteinExistence type="predicted"/>
<dbReference type="EMBL" id="VLTJ01000010">
    <property type="protein sequence ID" value="TSH97292.1"/>
    <property type="molecule type" value="Genomic_DNA"/>
</dbReference>
<comment type="caution">
    <text evidence="3">The sequence shown here is derived from an EMBL/GenBank/DDBJ whole genome shotgun (WGS) entry which is preliminary data.</text>
</comment>
<dbReference type="GO" id="GO:0016757">
    <property type="term" value="F:glycosyltransferase activity"/>
    <property type="evidence" value="ECO:0007669"/>
    <property type="project" value="InterPro"/>
</dbReference>
<feature type="domain" description="Glycosyl transferase family 1" evidence="1">
    <location>
        <begin position="237"/>
        <end position="389"/>
    </location>
</feature>
<accession>A0A556AWH0</accession>
<dbReference type="PANTHER" id="PTHR45947:SF13">
    <property type="entry name" value="TRANSFERASE"/>
    <property type="match status" value="1"/>
</dbReference>
<dbReference type="Pfam" id="PF13439">
    <property type="entry name" value="Glyco_transf_4"/>
    <property type="match status" value="1"/>
</dbReference>
<gene>
    <name evidence="3" type="ORF">FOZ76_06060</name>
</gene>
<feature type="domain" description="Glycosyltransferase subfamily 4-like N-terminal" evidence="2">
    <location>
        <begin position="31"/>
        <end position="224"/>
    </location>
</feature>
<dbReference type="Gene3D" id="3.40.50.2000">
    <property type="entry name" value="Glycogen Phosphorylase B"/>
    <property type="match status" value="2"/>
</dbReference>
<keyword evidence="4" id="KW-1185">Reference proteome</keyword>
<evidence type="ECO:0000259" key="1">
    <source>
        <dbReference type="Pfam" id="PF00534"/>
    </source>
</evidence>
<dbReference type="InterPro" id="IPR050194">
    <property type="entry name" value="Glycosyltransferase_grp1"/>
</dbReference>
<dbReference type="Proteomes" id="UP000318405">
    <property type="component" value="Unassembled WGS sequence"/>
</dbReference>
<dbReference type="SUPFAM" id="SSF53756">
    <property type="entry name" value="UDP-Glycosyltransferase/glycogen phosphorylase"/>
    <property type="match status" value="1"/>
</dbReference>
<reference evidence="3 4" key="1">
    <citation type="submission" date="2019-07" db="EMBL/GenBank/DDBJ databases">
        <title>Qingshengfaniella alkalisoli gen. nov., sp. nov., isolated from saline soil.</title>
        <authorList>
            <person name="Xu L."/>
            <person name="Huang X.-X."/>
            <person name="Sun J.-Q."/>
        </authorList>
    </citation>
    <scope>NUCLEOTIDE SEQUENCE [LARGE SCALE GENOMIC DNA]</scope>
    <source>
        <strain evidence="3 4">DSM 27279</strain>
    </source>
</reference>